<gene>
    <name evidence="1" type="ORF">ABIC98_002864</name>
</gene>
<comment type="caution">
    <text evidence="1">The sequence shown here is derived from an EMBL/GenBank/DDBJ whole genome shotgun (WGS) entry which is preliminary data.</text>
</comment>
<organism evidence="1 2">
    <name type="scientific">Arthrobacter nitrophenolicus</name>
    <dbReference type="NCBI Taxonomy" id="683150"/>
    <lineage>
        <taxon>Bacteria</taxon>
        <taxon>Bacillati</taxon>
        <taxon>Actinomycetota</taxon>
        <taxon>Actinomycetes</taxon>
        <taxon>Micrococcales</taxon>
        <taxon>Micrococcaceae</taxon>
        <taxon>Arthrobacter</taxon>
    </lineage>
</organism>
<dbReference type="Proteomes" id="UP001549207">
    <property type="component" value="Unassembled WGS sequence"/>
</dbReference>
<accession>A0ACC6THM9</accession>
<reference evidence="1" key="1">
    <citation type="submission" date="2024-06" db="EMBL/GenBank/DDBJ databases">
        <title>Genomic Encyclopedia of Type Strains, Phase IV (KMG-IV): sequencing the most valuable type-strain genomes for metagenomic binning, comparative biology and taxonomic classification.</title>
        <authorList>
            <person name="Goeker M."/>
        </authorList>
    </citation>
    <scope>NUCLEOTIDE SEQUENCE</scope>
    <source>
        <strain evidence="1">SJCon</strain>
    </source>
</reference>
<dbReference type="EMBL" id="JBEPNJ010000012">
    <property type="protein sequence ID" value="MET3773204.1"/>
    <property type="molecule type" value="Genomic_DNA"/>
</dbReference>
<keyword evidence="2" id="KW-1185">Reference proteome</keyword>
<evidence type="ECO:0000313" key="1">
    <source>
        <dbReference type="EMBL" id="MET3773204.1"/>
    </source>
</evidence>
<evidence type="ECO:0000313" key="2">
    <source>
        <dbReference type="Proteomes" id="UP001549207"/>
    </source>
</evidence>
<proteinExistence type="predicted"/>
<name>A0ACC6THM9_9MICC</name>
<sequence>MNVALPATVTLRRAVPADFPEVRRITRDVYLQAGHFAADHPYMSVLADVEHRAEHAEVWVAEAAGKVVAAVTLTFAGQPYSEIAQDGELEFRMLAVDPAHQGSGVGRAVVREIVGHARQLPGIVAISITSATFMERAHGLYRSLGFHRAPQRDWYVPGEDVLLWVFRLGLGSSAAASTLT</sequence>
<protein>
    <submittedName>
        <fullName evidence="1">Ribosomal protein S18 acetylase RimI-like enzyme</fullName>
    </submittedName>
</protein>